<comment type="caution">
    <text evidence="4">The sequence shown here is derived from an EMBL/GenBank/DDBJ whole genome shotgun (WGS) entry which is preliminary data.</text>
</comment>
<dbReference type="InterPro" id="IPR014797">
    <property type="entry name" value="CKK_CAMSAP"/>
</dbReference>
<dbReference type="Pfam" id="PF08683">
    <property type="entry name" value="CAMSAP_CKK"/>
    <property type="match status" value="1"/>
</dbReference>
<dbReference type="Proteomes" id="UP000276133">
    <property type="component" value="Unassembled WGS sequence"/>
</dbReference>
<dbReference type="SMART" id="SM01051">
    <property type="entry name" value="CAMSAP_CKK"/>
    <property type="match status" value="1"/>
</dbReference>
<accession>A0A3M7S6R8</accession>
<evidence type="ECO:0000259" key="3">
    <source>
        <dbReference type="PROSITE" id="PS51508"/>
    </source>
</evidence>
<dbReference type="GO" id="GO:0036449">
    <property type="term" value="C:microtubule minus-end"/>
    <property type="evidence" value="ECO:0007669"/>
    <property type="project" value="TreeGrafter"/>
</dbReference>
<evidence type="ECO:0000256" key="2">
    <source>
        <dbReference type="SAM" id="MobiDB-lite"/>
    </source>
</evidence>
<dbReference type="Gene3D" id="3.10.20.360">
    <property type="entry name" value="CKK domain"/>
    <property type="match status" value="1"/>
</dbReference>
<reference evidence="4 5" key="1">
    <citation type="journal article" date="2018" name="Sci. Rep.">
        <title>Genomic signatures of local adaptation to the degree of environmental predictability in rotifers.</title>
        <authorList>
            <person name="Franch-Gras L."/>
            <person name="Hahn C."/>
            <person name="Garcia-Roger E.M."/>
            <person name="Carmona M.J."/>
            <person name="Serra M."/>
            <person name="Gomez A."/>
        </authorList>
    </citation>
    <scope>NUCLEOTIDE SEQUENCE [LARGE SCALE GENOMIC DNA]</scope>
    <source>
        <strain evidence="4">HYR1</strain>
    </source>
</reference>
<dbReference type="PANTHER" id="PTHR21595:SF0">
    <property type="entry name" value="PATRONIN"/>
    <property type="match status" value="1"/>
</dbReference>
<dbReference type="PROSITE" id="PS51508">
    <property type="entry name" value="CKK"/>
    <property type="match status" value="1"/>
</dbReference>
<dbReference type="GO" id="GO:0031122">
    <property type="term" value="P:cytoplasmic microtubule organization"/>
    <property type="evidence" value="ECO:0007669"/>
    <property type="project" value="TreeGrafter"/>
</dbReference>
<dbReference type="GO" id="GO:0051011">
    <property type="term" value="F:microtubule minus-end binding"/>
    <property type="evidence" value="ECO:0007669"/>
    <property type="project" value="TreeGrafter"/>
</dbReference>
<sequence length="170" mass="19464">MPIFHIKKIGPKLYKRLTGKTNKSTIINSLNQLVLAGTVNAQLRKQEIEGSDARHFVILFRDYHLQYRGVYFYTSEADYIEKIVGQGPARISEDMIEKYYKYNSGGKQFSPVQTKHLSIQCDGVTIHSAYWQTRKASNPVTNVNQMGYNQSQYSNYSQSPMAGNQGTLRR</sequence>
<keyword evidence="5" id="KW-1185">Reference proteome</keyword>
<evidence type="ECO:0000313" key="5">
    <source>
        <dbReference type="Proteomes" id="UP000276133"/>
    </source>
</evidence>
<name>A0A3M7S6R8_BRAPC</name>
<dbReference type="InterPro" id="IPR038209">
    <property type="entry name" value="CKK_dom_sf"/>
</dbReference>
<feature type="region of interest" description="Disordered" evidence="2">
    <location>
        <begin position="151"/>
        <end position="170"/>
    </location>
</feature>
<comment type="similarity">
    <text evidence="1">Belongs to the CAMSAP1 family.</text>
</comment>
<evidence type="ECO:0000313" key="4">
    <source>
        <dbReference type="EMBL" id="RNA31308.1"/>
    </source>
</evidence>
<dbReference type="OrthoDB" id="2125658at2759"/>
<dbReference type="SUPFAM" id="SSF50346">
    <property type="entry name" value="PRC-barrel domain"/>
    <property type="match status" value="1"/>
</dbReference>
<organism evidence="4 5">
    <name type="scientific">Brachionus plicatilis</name>
    <name type="common">Marine rotifer</name>
    <name type="synonym">Brachionus muelleri</name>
    <dbReference type="NCBI Taxonomy" id="10195"/>
    <lineage>
        <taxon>Eukaryota</taxon>
        <taxon>Metazoa</taxon>
        <taxon>Spiralia</taxon>
        <taxon>Gnathifera</taxon>
        <taxon>Rotifera</taxon>
        <taxon>Eurotatoria</taxon>
        <taxon>Monogononta</taxon>
        <taxon>Pseudotrocha</taxon>
        <taxon>Ploima</taxon>
        <taxon>Brachionidae</taxon>
        <taxon>Brachionus</taxon>
    </lineage>
</organism>
<dbReference type="InterPro" id="IPR032940">
    <property type="entry name" value="CAMSAP"/>
</dbReference>
<dbReference type="AlphaFoldDB" id="A0A3M7S6R8"/>
<comment type="domain">
    <text evidence="1">The CKK domain binds microtubules.</text>
</comment>
<protein>
    <submittedName>
        <fullName evidence="4">Patronin isoform X5</fullName>
    </submittedName>
</protein>
<gene>
    <name evidence="4" type="ORF">BpHYR1_017118</name>
</gene>
<dbReference type="GO" id="GO:0005516">
    <property type="term" value="F:calmodulin binding"/>
    <property type="evidence" value="ECO:0007669"/>
    <property type="project" value="InterPro"/>
</dbReference>
<dbReference type="GO" id="GO:0007026">
    <property type="term" value="P:negative regulation of microtubule depolymerization"/>
    <property type="evidence" value="ECO:0007669"/>
    <property type="project" value="TreeGrafter"/>
</dbReference>
<proteinExistence type="inferred from homology"/>
<evidence type="ECO:0000256" key="1">
    <source>
        <dbReference type="PROSITE-ProRule" id="PRU00841"/>
    </source>
</evidence>
<feature type="domain" description="CKK" evidence="3">
    <location>
        <begin position="10"/>
        <end position="141"/>
    </location>
</feature>
<dbReference type="STRING" id="10195.A0A3M7S6R8"/>
<dbReference type="InterPro" id="IPR011033">
    <property type="entry name" value="PRC_barrel-like_sf"/>
</dbReference>
<dbReference type="PANTHER" id="PTHR21595">
    <property type="entry name" value="PATRONIN"/>
    <property type="match status" value="1"/>
</dbReference>
<feature type="compositionally biased region" description="Polar residues" evidence="2">
    <location>
        <begin position="160"/>
        <end position="170"/>
    </location>
</feature>
<keyword evidence="1" id="KW-0493">Microtubule</keyword>
<dbReference type="EMBL" id="REGN01001955">
    <property type="protein sequence ID" value="RNA31308.1"/>
    <property type="molecule type" value="Genomic_DNA"/>
</dbReference>